<feature type="transmembrane region" description="Helical" evidence="13">
    <location>
        <begin position="60"/>
        <end position="84"/>
    </location>
</feature>
<evidence type="ECO:0000313" key="15">
    <source>
        <dbReference type="Ensembl" id="ENSGACP00000049963.1"/>
    </source>
</evidence>
<feature type="transmembrane region" description="Helical" evidence="13">
    <location>
        <begin position="268"/>
        <end position="290"/>
    </location>
</feature>
<evidence type="ECO:0000256" key="7">
    <source>
        <dbReference type="ARBA" id="ARBA00023157"/>
    </source>
</evidence>
<evidence type="ECO:0000256" key="10">
    <source>
        <dbReference type="ARBA" id="ARBA00025736"/>
    </source>
</evidence>
<evidence type="ECO:0000256" key="8">
    <source>
        <dbReference type="ARBA" id="ARBA00023170"/>
    </source>
</evidence>
<dbReference type="FunFam" id="1.20.1070.10:FF:000034">
    <property type="entry name" value="G-protein coupled receptor 1"/>
    <property type="match status" value="1"/>
</dbReference>
<dbReference type="PROSITE" id="PS00237">
    <property type="entry name" value="G_PROTEIN_RECEP_F1_1"/>
    <property type="match status" value="1"/>
</dbReference>
<dbReference type="PRINTS" id="PR00526">
    <property type="entry name" value="FMETLEUPHER"/>
</dbReference>
<feature type="region of interest" description="Disordered" evidence="12">
    <location>
        <begin position="327"/>
        <end position="346"/>
    </location>
</feature>
<dbReference type="GO" id="GO:0007204">
    <property type="term" value="P:positive regulation of cytosolic calcium ion concentration"/>
    <property type="evidence" value="ECO:0007669"/>
    <property type="project" value="TreeGrafter"/>
</dbReference>
<keyword evidence="7" id="KW-1015">Disulfide bond</keyword>
<dbReference type="PRINTS" id="PR00237">
    <property type="entry name" value="GPCRRHODOPSN"/>
</dbReference>
<keyword evidence="2" id="KW-0145">Chemotaxis</keyword>
<dbReference type="SUPFAM" id="SSF81321">
    <property type="entry name" value="Family A G protein-coupled receptor-like"/>
    <property type="match status" value="1"/>
</dbReference>
<accession>A0AAQ4QI24</accession>
<dbReference type="PANTHER" id="PTHR24225">
    <property type="entry name" value="CHEMOTACTIC RECEPTOR"/>
    <property type="match status" value="1"/>
</dbReference>
<evidence type="ECO:0000256" key="13">
    <source>
        <dbReference type="SAM" id="Phobius"/>
    </source>
</evidence>
<feature type="compositionally biased region" description="Polar residues" evidence="12">
    <location>
        <begin position="327"/>
        <end position="339"/>
    </location>
</feature>
<evidence type="ECO:0000256" key="6">
    <source>
        <dbReference type="ARBA" id="ARBA00023136"/>
    </source>
</evidence>
<dbReference type="InterPro" id="IPR000276">
    <property type="entry name" value="GPCR_Rhodpsn"/>
</dbReference>
<dbReference type="GeneTree" id="ENSGT01020000230438"/>
<dbReference type="GO" id="GO:0004930">
    <property type="term" value="F:G protein-coupled receptor activity"/>
    <property type="evidence" value="ECO:0007669"/>
    <property type="project" value="UniProtKB-KW"/>
</dbReference>
<evidence type="ECO:0000256" key="4">
    <source>
        <dbReference type="ARBA" id="ARBA00022989"/>
    </source>
</evidence>
<comment type="similarity">
    <text evidence="10">Belongs to the chemokine-like receptor (CMKLR) family.</text>
</comment>
<dbReference type="InterPro" id="IPR017452">
    <property type="entry name" value="GPCR_Rhodpsn_7TM"/>
</dbReference>
<sequence>MGSDNTASTAPPPEDLGLLLTNIRIVSLFVYSVAFVFGILGNGAVIYVTACRMKRTVNSVWYLNLALADFLFTAFLIFTIISVFREHHWQFGEFMCKLNSFMCVFNMFASIFLLTVISLDRCLSIWVVVWAQNKRTVRKAQVTCAVVWITAVVCSLPYAHFRKVQEDDDDDDDDEEDMKTHCAYSVQHSFFDIFRFVVGFLIPFIVILVSYVAIGVRVSRLQRAGKNRSCRIIFSIVVAFFLCWCPFHVFTLIQLYSTNPNVENTAHIVGPLLAALAFLNSSLNPILYVFMCEEFQRKLKSSICLVLESALAEDRLSISSHRTLSSQFSRMTQRSNSTAPAEASGTAGTSLNVKQFKVVIAVETDNEMENTE</sequence>
<dbReference type="RefSeq" id="XP_040022245.1">
    <property type="nucleotide sequence ID" value="XM_040166311.1"/>
</dbReference>
<evidence type="ECO:0000256" key="11">
    <source>
        <dbReference type="RuleBase" id="RU000688"/>
    </source>
</evidence>
<dbReference type="Ensembl" id="ENSGACT00000070934.1">
    <property type="protein sequence ID" value="ENSGACP00000049963.1"/>
    <property type="gene ID" value="ENSGACG00000024502.1"/>
</dbReference>
<dbReference type="PANTHER" id="PTHR24225:SF24">
    <property type="entry name" value="G-PROTEIN COUPLED RECEPTORS FAMILY 1 PROFILE DOMAIN-CONTAINING PROTEIN"/>
    <property type="match status" value="1"/>
</dbReference>
<dbReference type="Gene3D" id="1.20.1070.10">
    <property type="entry name" value="Rhodopsin 7-helix transmembrane proteins"/>
    <property type="match status" value="1"/>
</dbReference>
<organism evidence="15 16">
    <name type="scientific">Gasterosteus aculeatus aculeatus</name>
    <name type="common">three-spined stickleback</name>
    <dbReference type="NCBI Taxonomy" id="481459"/>
    <lineage>
        <taxon>Eukaryota</taxon>
        <taxon>Metazoa</taxon>
        <taxon>Chordata</taxon>
        <taxon>Craniata</taxon>
        <taxon>Vertebrata</taxon>
        <taxon>Euteleostomi</taxon>
        <taxon>Actinopterygii</taxon>
        <taxon>Neopterygii</taxon>
        <taxon>Teleostei</taxon>
        <taxon>Neoteleostei</taxon>
        <taxon>Acanthomorphata</taxon>
        <taxon>Eupercaria</taxon>
        <taxon>Perciformes</taxon>
        <taxon>Cottioidei</taxon>
        <taxon>Gasterosteales</taxon>
        <taxon>Gasterosteidae</taxon>
        <taxon>Gasterosteus</taxon>
    </lineage>
</organism>
<dbReference type="GO" id="GO:0005886">
    <property type="term" value="C:plasma membrane"/>
    <property type="evidence" value="ECO:0007669"/>
    <property type="project" value="TreeGrafter"/>
</dbReference>
<comment type="similarity">
    <text evidence="11">Belongs to the G-protein coupled receptor 1 family.</text>
</comment>
<dbReference type="CDD" id="cd14974">
    <property type="entry name" value="7tmA_Anaphylatoxin_R-like"/>
    <property type="match status" value="1"/>
</dbReference>
<dbReference type="GO" id="GO:0007200">
    <property type="term" value="P:phospholipase C-activating G protein-coupled receptor signaling pathway"/>
    <property type="evidence" value="ECO:0007669"/>
    <property type="project" value="TreeGrafter"/>
</dbReference>
<evidence type="ECO:0000256" key="2">
    <source>
        <dbReference type="ARBA" id="ARBA00022500"/>
    </source>
</evidence>
<dbReference type="Pfam" id="PF00001">
    <property type="entry name" value="7tm_1"/>
    <property type="match status" value="1"/>
</dbReference>
<evidence type="ECO:0000313" key="16">
    <source>
        <dbReference type="Proteomes" id="UP000007635"/>
    </source>
</evidence>
<evidence type="ECO:0000259" key="14">
    <source>
        <dbReference type="PROSITE" id="PS50262"/>
    </source>
</evidence>
<evidence type="ECO:0000256" key="3">
    <source>
        <dbReference type="ARBA" id="ARBA00022692"/>
    </source>
</evidence>
<evidence type="ECO:0000256" key="12">
    <source>
        <dbReference type="SAM" id="MobiDB-lite"/>
    </source>
</evidence>
<evidence type="ECO:0000256" key="1">
    <source>
        <dbReference type="ARBA" id="ARBA00004141"/>
    </source>
</evidence>
<proteinExistence type="inferred from homology"/>
<comment type="subcellular location">
    <subcellularLocation>
        <location evidence="1">Membrane</location>
        <topology evidence="1">Multi-pass membrane protein</topology>
    </subcellularLocation>
</comment>
<dbReference type="GO" id="GO:0006935">
    <property type="term" value="P:chemotaxis"/>
    <property type="evidence" value="ECO:0007669"/>
    <property type="project" value="UniProtKB-KW"/>
</dbReference>
<keyword evidence="6 13" id="KW-0472">Membrane</keyword>
<reference evidence="15" key="2">
    <citation type="submission" date="2025-08" db="UniProtKB">
        <authorList>
            <consortium name="Ensembl"/>
        </authorList>
    </citation>
    <scope>IDENTIFICATION</scope>
</reference>
<dbReference type="InterPro" id="IPR000826">
    <property type="entry name" value="Formyl_rcpt-rel"/>
</dbReference>
<evidence type="ECO:0000256" key="9">
    <source>
        <dbReference type="ARBA" id="ARBA00023224"/>
    </source>
</evidence>
<feature type="transmembrane region" description="Helical" evidence="13">
    <location>
        <begin position="232"/>
        <end position="256"/>
    </location>
</feature>
<reference evidence="15" key="3">
    <citation type="submission" date="2025-09" db="UniProtKB">
        <authorList>
            <consortium name="Ensembl"/>
        </authorList>
    </citation>
    <scope>IDENTIFICATION</scope>
</reference>
<dbReference type="AlphaFoldDB" id="A0AAQ4QI24"/>
<feature type="transmembrane region" description="Helical" evidence="13">
    <location>
        <begin position="193"/>
        <end position="212"/>
    </location>
</feature>
<feature type="transmembrane region" description="Helical" evidence="13">
    <location>
        <begin position="142"/>
        <end position="161"/>
    </location>
</feature>
<keyword evidence="9 11" id="KW-0807">Transducer</keyword>
<protein>
    <submittedName>
        <fullName evidence="15">Si:ch211-137j23.6</fullName>
    </submittedName>
</protein>
<dbReference type="GO" id="GO:0004875">
    <property type="term" value="F:complement receptor activity"/>
    <property type="evidence" value="ECO:0007669"/>
    <property type="project" value="TreeGrafter"/>
</dbReference>
<evidence type="ECO:0000256" key="5">
    <source>
        <dbReference type="ARBA" id="ARBA00023040"/>
    </source>
</evidence>
<keyword evidence="16" id="KW-1185">Reference proteome</keyword>
<dbReference type="PROSITE" id="PS50262">
    <property type="entry name" value="G_PROTEIN_RECEP_F1_2"/>
    <property type="match status" value="1"/>
</dbReference>
<dbReference type="GeneID" id="120811132"/>
<feature type="transmembrane region" description="Helical" evidence="13">
    <location>
        <begin position="104"/>
        <end position="130"/>
    </location>
</feature>
<name>A0AAQ4QI24_GASAC</name>
<dbReference type="GO" id="GO:0006954">
    <property type="term" value="P:inflammatory response"/>
    <property type="evidence" value="ECO:0007669"/>
    <property type="project" value="TreeGrafter"/>
</dbReference>
<keyword evidence="5 11" id="KW-0297">G-protein coupled receptor</keyword>
<keyword evidence="8 11" id="KW-0675">Receptor</keyword>
<keyword evidence="3 11" id="KW-0812">Transmembrane</keyword>
<dbReference type="Proteomes" id="UP000007635">
    <property type="component" value="Chromosome XX"/>
</dbReference>
<feature type="domain" description="G-protein coupled receptors family 1 profile" evidence="14">
    <location>
        <begin position="41"/>
        <end position="288"/>
    </location>
</feature>
<dbReference type="KEGG" id="gat:120811132"/>
<reference evidence="15 16" key="1">
    <citation type="journal article" date="2021" name="G3 (Bethesda)">
        <title>Improved contiguity of the threespine stickleback genome using long-read sequencing.</title>
        <authorList>
            <person name="Nath S."/>
            <person name="Shaw D.E."/>
            <person name="White M.A."/>
        </authorList>
    </citation>
    <scope>NUCLEOTIDE SEQUENCE [LARGE SCALE GENOMIC DNA]</scope>
    <source>
        <strain evidence="15 16">Lake Benthic</strain>
    </source>
</reference>
<keyword evidence="4 13" id="KW-1133">Transmembrane helix</keyword>
<feature type="transmembrane region" description="Helical" evidence="13">
    <location>
        <begin position="25"/>
        <end position="48"/>
    </location>
</feature>